<organism evidence="1">
    <name type="scientific">Arundo donax</name>
    <name type="common">Giant reed</name>
    <name type="synonym">Donax arundinaceus</name>
    <dbReference type="NCBI Taxonomy" id="35708"/>
    <lineage>
        <taxon>Eukaryota</taxon>
        <taxon>Viridiplantae</taxon>
        <taxon>Streptophyta</taxon>
        <taxon>Embryophyta</taxon>
        <taxon>Tracheophyta</taxon>
        <taxon>Spermatophyta</taxon>
        <taxon>Magnoliopsida</taxon>
        <taxon>Liliopsida</taxon>
        <taxon>Poales</taxon>
        <taxon>Poaceae</taxon>
        <taxon>PACMAD clade</taxon>
        <taxon>Arundinoideae</taxon>
        <taxon>Arundineae</taxon>
        <taxon>Arundo</taxon>
    </lineage>
</organism>
<dbReference type="EMBL" id="GBRH01179852">
    <property type="protein sequence ID" value="JAE18044.1"/>
    <property type="molecule type" value="Transcribed_RNA"/>
</dbReference>
<sequence length="10" mass="1231">MREPPVAREF</sequence>
<accession>A0A0A9QQP4</accession>
<evidence type="ECO:0000313" key="1">
    <source>
        <dbReference type="EMBL" id="JAE18044.1"/>
    </source>
</evidence>
<reference evidence="1" key="2">
    <citation type="journal article" date="2015" name="Data Brief">
        <title>Shoot transcriptome of the giant reed, Arundo donax.</title>
        <authorList>
            <person name="Barrero R.A."/>
            <person name="Guerrero F.D."/>
            <person name="Moolhuijzen P."/>
            <person name="Goolsby J.A."/>
            <person name="Tidwell J."/>
            <person name="Bellgard S.E."/>
            <person name="Bellgard M.I."/>
        </authorList>
    </citation>
    <scope>NUCLEOTIDE SEQUENCE</scope>
    <source>
        <tissue evidence="1">Shoot tissue taken approximately 20 cm above the soil surface</tissue>
    </source>
</reference>
<name>A0A0A9QQP4_ARUDO</name>
<reference evidence="1" key="1">
    <citation type="submission" date="2014-09" db="EMBL/GenBank/DDBJ databases">
        <authorList>
            <person name="Magalhaes I.L.F."/>
            <person name="Oliveira U."/>
            <person name="Santos F.R."/>
            <person name="Vidigal T.H.D.A."/>
            <person name="Brescovit A.D."/>
            <person name="Santos A.J."/>
        </authorList>
    </citation>
    <scope>NUCLEOTIDE SEQUENCE</scope>
    <source>
        <tissue evidence="1">Shoot tissue taken approximately 20 cm above the soil surface</tissue>
    </source>
</reference>
<protein>
    <submittedName>
        <fullName evidence="1">Uncharacterized protein</fullName>
    </submittedName>
</protein>
<proteinExistence type="predicted"/>